<dbReference type="OrthoDB" id="2339873at2"/>
<sequence length="295" mass="30801">MNNTSSPSRALVLGGGGSSGNAWVLGVVAGLSAAGLDVTMADVIIGTSSGSTTAVQLARIDPLELYAATIAPLPASAGDRRGGSGSTRPVVNHLERTAAIIADSSDPADLRRRLGASSLELAAADPQWQPRWRHIVAGRLPDPRWPERPVQITAVEARTGDGVVFDRDSGVELVDAVAASTSSGPAYRIGDAWYVDGGYRSNAENADLAAGYDRVLVLSPYGGRTRTPAEWHLDVGTQIEALRAAGSRAELIGPPAEHDELFGVRGMYPALRRPAAEAGHAQGLALAPTLADFWR</sequence>
<dbReference type="Gene3D" id="3.40.1090.10">
    <property type="entry name" value="Cytosolic phospholipase A2 catalytic domain"/>
    <property type="match status" value="1"/>
</dbReference>
<proteinExistence type="predicted"/>
<name>A0A543FKS4_9MICO</name>
<accession>A0A543FKS4</accession>
<keyword evidence="4" id="KW-1185">Reference proteome</keyword>
<evidence type="ECO:0000313" key="3">
    <source>
        <dbReference type="EMBL" id="TQM34477.1"/>
    </source>
</evidence>
<dbReference type="Pfam" id="PF01734">
    <property type="entry name" value="Patatin"/>
    <property type="match status" value="1"/>
</dbReference>
<dbReference type="InterPro" id="IPR016035">
    <property type="entry name" value="Acyl_Trfase/lysoPLipase"/>
</dbReference>
<dbReference type="AlphaFoldDB" id="A0A543FKS4"/>
<evidence type="ECO:0000259" key="2">
    <source>
        <dbReference type="Pfam" id="PF01734"/>
    </source>
</evidence>
<dbReference type="GO" id="GO:0006629">
    <property type="term" value="P:lipid metabolic process"/>
    <property type="evidence" value="ECO:0007669"/>
    <property type="project" value="UniProtKB-KW"/>
</dbReference>
<dbReference type="EMBL" id="VFPE01000001">
    <property type="protein sequence ID" value="TQM34477.1"/>
    <property type="molecule type" value="Genomic_DNA"/>
</dbReference>
<comment type="caution">
    <text evidence="3">The sequence shown here is derived from an EMBL/GenBank/DDBJ whole genome shotgun (WGS) entry which is preliminary data.</text>
</comment>
<evidence type="ECO:0000256" key="1">
    <source>
        <dbReference type="ARBA" id="ARBA00023098"/>
    </source>
</evidence>
<dbReference type="Proteomes" id="UP000320235">
    <property type="component" value="Unassembled WGS sequence"/>
</dbReference>
<evidence type="ECO:0000313" key="4">
    <source>
        <dbReference type="Proteomes" id="UP000320235"/>
    </source>
</evidence>
<organism evidence="3 4">
    <name type="scientific">Microbacterium kyungheense</name>
    <dbReference type="NCBI Taxonomy" id="1263636"/>
    <lineage>
        <taxon>Bacteria</taxon>
        <taxon>Bacillati</taxon>
        <taxon>Actinomycetota</taxon>
        <taxon>Actinomycetes</taxon>
        <taxon>Micrococcales</taxon>
        <taxon>Microbacteriaceae</taxon>
        <taxon>Microbacterium</taxon>
    </lineage>
</organism>
<gene>
    <name evidence="3" type="ORF">FB391_0765</name>
</gene>
<keyword evidence="1" id="KW-0443">Lipid metabolism</keyword>
<dbReference type="RefSeq" id="WP_141892942.1">
    <property type="nucleotide sequence ID" value="NZ_BAABLH010000001.1"/>
</dbReference>
<feature type="domain" description="PNPLA" evidence="2">
    <location>
        <begin position="11"/>
        <end position="202"/>
    </location>
</feature>
<dbReference type="SUPFAM" id="SSF52151">
    <property type="entry name" value="FabD/lysophospholipase-like"/>
    <property type="match status" value="1"/>
</dbReference>
<protein>
    <submittedName>
        <fullName evidence="3">NTE family protein</fullName>
    </submittedName>
</protein>
<reference evidence="3 4" key="1">
    <citation type="submission" date="2019-06" db="EMBL/GenBank/DDBJ databases">
        <title>Sequencing the genomes of 1000 actinobacteria strains.</title>
        <authorList>
            <person name="Klenk H.-P."/>
        </authorList>
    </citation>
    <scope>NUCLEOTIDE SEQUENCE [LARGE SCALE GENOMIC DNA]</scope>
    <source>
        <strain evidence="3 4">DSM 105492</strain>
    </source>
</reference>
<dbReference type="InterPro" id="IPR002641">
    <property type="entry name" value="PNPLA_dom"/>
</dbReference>